<dbReference type="InterPro" id="IPR036282">
    <property type="entry name" value="Glutathione-S-Trfase_C_sf"/>
</dbReference>
<comment type="subcellular location">
    <subcellularLocation>
        <location evidence="1">Cytoplasm</location>
    </subcellularLocation>
</comment>
<evidence type="ECO:0000256" key="4">
    <source>
        <dbReference type="ARBA" id="ARBA00012452"/>
    </source>
</evidence>
<dbReference type="FunFam" id="1.20.1050.10:FF:000008">
    <property type="entry name" value="Glutathione S-transferase theta-1"/>
    <property type="match status" value="1"/>
</dbReference>
<proteinExistence type="inferred from homology"/>
<dbReference type="Proteomes" id="UP000265120">
    <property type="component" value="Chromosome Z"/>
</dbReference>
<sequence>MIELYLDLISPPCRAVFLFAKAVKIPFEFKLVQLGAGEQYKEEFSKLTQVKKVPVLKDGNFILTESTAILKYMARKHSTSVADHWFPADLQQQARVDEYLSWQHLNLRADCSRVFLLRSLYLLVMGSEVTPEKMDKAITNMQESLDLLEEKFLQEKAFIIGDKISIADVIAVVEVMQPVGTGVDTWESRPKLVAWRERVKKVLGVKQFDEVHESLMKTDEFREKMQNDPEMLKFLPKLKKVFRW</sequence>
<dbReference type="InterPro" id="IPR040079">
    <property type="entry name" value="Glutathione_S-Trfase"/>
</dbReference>
<dbReference type="InterPro" id="IPR004045">
    <property type="entry name" value="Glutathione_S-Trfase_N"/>
</dbReference>
<dbReference type="EC" id="2.5.1.18" evidence="4"/>
<dbReference type="InterPro" id="IPR004046">
    <property type="entry name" value="GST_C"/>
</dbReference>
<dbReference type="GO" id="GO:0006749">
    <property type="term" value="P:glutathione metabolic process"/>
    <property type="evidence" value="ECO:0007669"/>
    <property type="project" value="TreeGrafter"/>
</dbReference>
<dbReference type="OMA" id="SAYCEIM"/>
<dbReference type="PROSITE" id="PS50404">
    <property type="entry name" value="GST_NTER"/>
    <property type="match status" value="1"/>
</dbReference>
<dbReference type="SUPFAM" id="SSF47616">
    <property type="entry name" value="GST C-terminal domain-like"/>
    <property type="match status" value="1"/>
</dbReference>
<dbReference type="Ensembl" id="ENSCSET00000022045.1">
    <property type="protein sequence ID" value="ENSCSEP00000021768.1"/>
    <property type="gene ID" value="ENSCSEG00000013896.1"/>
</dbReference>
<dbReference type="InterPro" id="IPR051369">
    <property type="entry name" value="GST_Theta"/>
</dbReference>
<evidence type="ECO:0000313" key="10">
    <source>
        <dbReference type="Ensembl" id="ENSCSEP00000021768.1"/>
    </source>
</evidence>
<dbReference type="Pfam" id="PF00043">
    <property type="entry name" value="GST_C"/>
    <property type="match status" value="1"/>
</dbReference>
<dbReference type="SFLD" id="SFLDS00019">
    <property type="entry name" value="Glutathione_Transferase_(cytos"/>
    <property type="match status" value="1"/>
</dbReference>
<evidence type="ECO:0000259" key="8">
    <source>
        <dbReference type="PROSITE" id="PS50404"/>
    </source>
</evidence>
<evidence type="ECO:0000256" key="2">
    <source>
        <dbReference type="ARBA" id="ARBA00009899"/>
    </source>
</evidence>
<dbReference type="GeneTree" id="ENSGT00940000163205"/>
<dbReference type="Gene3D" id="1.20.1050.10">
    <property type="match status" value="1"/>
</dbReference>
<keyword evidence="5" id="KW-0963">Cytoplasm</keyword>
<comment type="catalytic activity">
    <reaction evidence="7">
        <text>RX + glutathione = an S-substituted glutathione + a halide anion + H(+)</text>
        <dbReference type="Rhea" id="RHEA:16437"/>
        <dbReference type="ChEBI" id="CHEBI:15378"/>
        <dbReference type="ChEBI" id="CHEBI:16042"/>
        <dbReference type="ChEBI" id="CHEBI:17792"/>
        <dbReference type="ChEBI" id="CHEBI:57925"/>
        <dbReference type="ChEBI" id="CHEBI:90779"/>
        <dbReference type="EC" id="2.5.1.18"/>
    </reaction>
</comment>
<reference evidence="10" key="3">
    <citation type="submission" date="2025-09" db="UniProtKB">
        <authorList>
            <consortium name="Ensembl"/>
        </authorList>
    </citation>
    <scope>IDENTIFICATION</scope>
</reference>
<name>A0A3P8W2I7_CYNSE</name>
<feature type="domain" description="GST C-terminal" evidence="9">
    <location>
        <begin position="89"/>
        <end position="231"/>
    </location>
</feature>
<reference evidence="10 11" key="1">
    <citation type="journal article" date="2014" name="Nat. Genet.">
        <title>Whole-genome sequence of a flatfish provides insights into ZW sex chromosome evolution and adaptation to a benthic lifestyle.</title>
        <authorList>
            <person name="Chen S."/>
            <person name="Zhang G."/>
            <person name="Shao C."/>
            <person name="Huang Q."/>
            <person name="Liu G."/>
            <person name="Zhang P."/>
            <person name="Song W."/>
            <person name="An N."/>
            <person name="Chalopin D."/>
            <person name="Volff J.N."/>
            <person name="Hong Y."/>
            <person name="Li Q."/>
            <person name="Sha Z."/>
            <person name="Zhou H."/>
            <person name="Xie M."/>
            <person name="Yu Q."/>
            <person name="Liu Y."/>
            <person name="Xiang H."/>
            <person name="Wang N."/>
            <person name="Wu K."/>
            <person name="Yang C."/>
            <person name="Zhou Q."/>
            <person name="Liao X."/>
            <person name="Yang L."/>
            <person name="Hu Q."/>
            <person name="Zhang J."/>
            <person name="Meng L."/>
            <person name="Jin L."/>
            <person name="Tian Y."/>
            <person name="Lian J."/>
            <person name="Yang J."/>
            <person name="Miao G."/>
            <person name="Liu S."/>
            <person name="Liang Z."/>
            <person name="Yan F."/>
            <person name="Li Y."/>
            <person name="Sun B."/>
            <person name="Zhang H."/>
            <person name="Zhang J."/>
            <person name="Zhu Y."/>
            <person name="Du M."/>
            <person name="Zhao Y."/>
            <person name="Schartl M."/>
            <person name="Tang Q."/>
            <person name="Wang J."/>
        </authorList>
    </citation>
    <scope>NUCLEOTIDE SEQUENCE</scope>
</reference>
<evidence type="ECO:0000256" key="6">
    <source>
        <dbReference type="ARBA" id="ARBA00022679"/>
    </source>
</evidence>
<keyword evidence="6" id="KW-0808">Transferase</keyword>
<dbReference type="STRING" id="244447.ENSCSEP00000021768"/>
<organism evidence="10 11">
    <name type="scientific">Cynoglossus semilaevis</name>
    <name type="common">Tongue sole</name>
    <dbReference type="NCBI Taxonomy" id="244447"/>
    <lineage>
        <taxon>Eukaryota</taxon>
        <taxon>Metazoa</taxon>
        <taxon>Chordata</taxon>
        <taxon>Craniata</taxon>
        <taxon>Vertebrata</taxon>
        <taxon>Euteleostomi</taxon>
        <taxon>Actinopterygii</taxon>
        <taxon>Neopterygii</taxon>
        <taxon>Teleostei</taxon>
        <taxon>Neoteleostei</taxon>
        <taxon>Acanthomorphata</taxon>
        <taxon>Carangaria</taxon>
        <taxon>Pleuronectiformes</taxon>
        <taxon>Pleuronectoidei</taxon>
        <taxon>Cynoglossidae</taxon>
        <taxon>Cynoglossinae</taxon>
        <taxon>Cynoglossus</taxon>
    </lineage>
</organism>
<reference evidence="10" key="2">
    <citation type="submission" date="2025-08" db="UniProtKB">
        <authorList>
            <consortium name="Ensembl"/>
        </authorList>
    </citation>
    <scope>IDENTIFICATION</scope>
</reference>
<dbReference type="PANTHER" id="PTHR43917:SF9">
    <property type="entry name" value="GLUTATHIONE S-TRANSFERASE THETA-1"/>
    <property type="match status" value="1"/>
</dbReference>
<dbReference type="AlphaFoldDB" id="A0A3P8W2I7"/>
<dbReference type="SFLD" id="SFLDG00358">
    <property type="entry name" value="Main_(cytGST)"/>
    <property type="match status" value="1"/>
</dbReference>
<evidence type="ECO:0000256" key="5">
    <source>
        <dbReference type="ARBA" id="ARBA00022490"/>
    </source>
</evidence>
<accession>A0A3P8W2I7</accession>
<evidence type="ECO:0000256" key="3">
    <source>
        <dbReference type="ARBA" id="ARBA00011738"/>
    </source>
</evidence>
<dbReference type="InterPro" id="IPR010987">
    <property type="entry name" value="Glutathione-S-Trfase_C-like"/>
</dbReference>
<evidence type="ECO:0000259" key="9">
    <source>
        <dbReference type="PROSITE" id="PS50405"/>
    </source>
</evidence>
<dbReference type="RefSeq" id="XP_008333875.1">
    <property type="nucleotide sequence ID" value="XM_008335653.2"/>
</dbReference>
<dbReference type="GO" id="GO:0005737">
    <property type="term" value="C:cytoplasm"/>
    <property type="evidence" value="ECO:0007669"/>
    <property type="project" value="UniProtKB-SubCell"/>
</dbReference>
<protein>
    <recommendedName>
        <fullName evidence="4">glutathione transferase</fullName>
        <ecNumber evidence="4">2.5.1.18</ecNumber>
    </recommendedName>
</protein>
<dbReference type="GO" id="GO:0004364">
    <property type="term" value="F:glutathione transferase activity"/>
    <property type="evidence" value="ECO:0007669"/>
    <property type="project" value="UniProtKB-EC"/>
</dbReference>
<dbReference type="GeneID" id="103397404"/>
<evidence type="ECO:0000256" key="1">
    <source>
        <dbReference type="ARBA" id="ARBA00004496"/>
    </source>
</evidence>
<dbReference type="SUPFAM" id="SSF52833">
    <property type="entry name" value="Thioredoxin-like"/>
    <property type="match status" value="1"/>
</dbReference>
<dbReference type="CDD" id="cd03183">
    <property type="entry name" value="GST_C_Theta"/>
    <property type="match status" value="1"/>
</dbReference>
<dbReference type="InParanoid" id="A0A3P8W2I7"/>
<dbReference type="OrthoDB" id="422574at2759"/>
<dbReference type="SFLD" id="SFLDG01153">
    <property type="entry name" value="Main.4:_Theta-like"/>
    <property type="match status" value="1"/>
</dbReference>
<dbReference type="InterPro" id="IPR040077">
    <property type="entry name" value="GST_C_Theta"/>
</dbReference>
<dbReference type="Pfam" id="PF02798">
    <property type="entry name" value="GST_N"/>
    <property type="match status" value="1"/>
</dbReference>
<comment type="similarity">
    <text evidence="2">Belongs to the GST superfamily. Theta family.</text>
</comment>
<dbReference type="KEGG" id="csem:103397404"/>
<dbReference type="InterPro" id="IPR036249">
    <property type="entry name" value="Thioredoxin-like_sf"/>
</dbReference>
<evidence type="ECO:0000256" key="7">
    <source>
        <dbReference type="ARBA" id="ARBA00047960"/>
    </source>
</evidence>
<dbReference type="PROSITE" id="PS50405">
    <property type="entry name" value="GST_CTER"/>
    <property type="match status" value="1"/>
</dbReference>
<dbReference type="PANTHER" id="PTHR43917">
    <property type="match status" value="1"/>
</dbReference>
<dbReference type="Gene3D" id="3.40.30.10">
    <property type="entry name" value="Glutaredoxin"/>
    <property type="match status" value="1"/>
</dbReference>
<evidence type="ECO:0000313" key="11">
    <source>
        <dbReference type="Proteomes" id="UP000265120"/>
    </source>
</evidence>
<feature type="domain" description="GST N-terminal" evidence="8">
    <location>
        <begin position="1"/>
        <end position="81"/>
    </location>
</feature>
<dbReference type="FunFam" id="3.40.30.10:FF:000176">
    <property type="entry name" value="Glutathione S-transferase theta-1"/>
    <property type="match status" value="1"/>
</dbReference>
<comment type="subunit">
    <text evidence="3">Homodimer.</text>
</comment>
<keyword evidence="11" id="KW-1185">Reference proteome</keyword>